<accession>A0A066YWK7</accession>
<dbReference type="AlphaFoldDB" id="A0A066YWK7"/>
<dbReference type="HOGENOM" id="CLU_3169135_0_0_11"/>
<dbReference type="Proteomes" id="UP000027178">
    <property type="component" value="Unassembled WGS sequence"/>
</dbReference>
<evidence type="ECO:0000313" key="2">
    <source>
        <dbReference type="Proteomes" id="UP000027178"/>
    </source>
</evidence>
<protein>
    <submittedName>
        <fullName evidence="1">Uncharacterized protein</fullName>
    </submittedName>
</protein>
<gene>
    <name evidence="1" type="ORF">KCH_41500</name>
</gene>
<organism evidence="1 2">
    <name type="scientific">Kitasatospora cheerisanensis KCTC 2395</name>
    <dbReference type="NCBI Taxonomy" id="1348663"/>
    <lineage>
        <taxon>Bacteria</taxon>
        <taxon>Bacillati</taxon>
        <taxon>Actinomycetota</taxon>
        <taxon>Actinomycetes</taxon>
        <taxon>Kitasatosporales</taxon>
        <taxon>Streptomycetaceae</taxon>
        <taxon>Kitasatospora</taxon>
    </lineage>
</organism>
<reference evidence="1 2" key="1">
    <citation type="submission" date="2014-05" db="EMBL/GenBank/DDBJ databases">
        <title>Draft Genome Sequence of Kitasatospora cheerisanensis KCTC 2395.</title>
        <authorList>
            <person name="Nam D.H."/>
        </authorList>
    </citation>
    <scope>NUCLEOTIDE SEQUENCE [LARGE SCALE GENOMIC DNA]</scope>
    <source>
        <strain evidence="1 2">KCTC 2395</strain>
    </source>
</reference>
<proteinExistence type="predicted"/>
<keyword evidence="2" id="KW-1185">Reference proteome</keyword>
<sequence>MGGPAVGGGRVDVAAGTGEASVAASARDVRPAFASLVRAPARGRTPR</sequence>
<evidence type="ECO:0000313" key="1">
    <source>
        <dbReference type="EMBL" id="KDN84359.1"/>
    </source>
</evidence>
<dbReference type="EMBL" id="JNBY01000093">
    <property type="protein sequence ID" value="KDN84359.1"/>
    <property type="molecule type" value="Genomic_DNA"/>
</dbReference>
<comment type="caution">
    <text evidence="1">The sequence shown here is derived from an EMBL/GenBank/DDBJ whole genome shotgun (WGS) entry which is preliminary data.</text>
</comment>
<name>A0A066YWK7_9ACTN</name>